<evidence type="ECO:0000256" key="2">
    <source>
        <dbReference type="ARBA" id="ARBA00023015"/>
    </source>
</evidence>
<keyword evidence="2" id="KW-0805">Transcription regulation</keyword>
<dbReference type="PANTHER" id="PTHR34824:SF1">
    <property type="entry name" value="HEAT-INDUCIBLE TRANSCRIPTION REPRESSOR HRCA"/>
    <property type="match status" value="1"/>
</dbReference>
<dbReference type="SUPFAM" id="SSF55781">
    <property type="entry name" value="GAF domain-like"/>
    <property type="match status" value="1"/>
</dbReference>
<evidence type="ECO:0000313" key="8">
    <source>
        <dbReference type="Proteomes" id="UP000179023"/>
    </source>
</evidence>
<dbReference type="GO" id="GO:0003700">
    <property type="term" value="F:DNA-binding transcription factor activity"/>
    <property type="evidence" value="ECO:0007669"/>
    <property type="project" value="InterPro"/>
</dbReference>
<dbReference type="InterPro" id="IPR001034">
    <property type="entry name" value="DeoR_HTH"/>
</dbReference>
<dbReference type="AlphaFoldDB" id="A0A1G2KN46"/>
<dbReference type="GO" id="GO:0003677">
    <property type="term" value="F:DNA binding"/>
    <property type="evidence" value="ECO:0007669"/>
    <property type="project" value="InterPro"/>
</dbReference>
<evidence type="ECO:0008006" key="9">
    <source>
        <dbReference type="Google" id="ProtNLM"/>
    </source>
</evidence>
<dbReference type="InterPro" id="IPR036388">
    <property type="entry name" value="WH-like_DNA-bd_sf"/>
</dbReference>
<evidence type="ECO:0000256" key="4">
    <source>
        <dbReference type="ARBA" id="ARBA00023163"/>
    </source>
</evidence>
<dbReference type="Pfam" id="PF01628">
    <property type="entry name" value="HrcA"/>
    <property type="match status" value="1"/>
</dbReference>
<name>A0A1G2KN46_9BACT</name>
<evidence type="ECO:0000259" key="5">
    <source>
        <dbReference type="Pfam" id="PF01628"/>
    </source>
</evidence>
<keyword evidence="3" id="KW-0346">Stress response</keyword>
<comment type="caution">
    <text evidence="7">The sequence shown here is derived from an EMBL/GenBank/DDBJ whole genome shotgun (WGS) entry which is preliminary data.</text>
</comment>
<dbReference type="STRING" id="1802270.A3C07_02095"/>
<gene>
    <name evidence="7" type="ORF">A3C07_02095</name>
</gene>
<evidence type="ECO:0000313" key="7">
    <source>
        <dbReference type="EMBL" id="OHA00813.1"/>
    </source>
</evidence>
<sequence length="242" mass="27359">MLKERQKSILEAVIREHIRTARPVASQELVGRYHLNVSPATVRNDMVELDELGYLEQPHTSAGRVPTDQGYRFFVDEIGVSRKILGREQALFDALFAEDEEDFFSTVAKAVAHVSRGFTMVGSQKHTAFYKAGFSDVLTEPEFNDVACARRFGELVDSIDESFAELLSDVDFDEPHAFIGHENPIQDARSYSMIVSSLQSPHSDETVVAILGPKRMNYHKNISVVNYLQEYGRSSNRNRKTK</sequence>
<protein>
    <recommendedName>
        <fullName evidence="9">Heat-inducible transcription repressor HrcA</fullName>
    </recommendedName>
</protein>
<keyword evidence="4" id="KW-0804">Transcription</keyword>
<keyword evidence="1" id="KW-0678">Repressor</keyword>
<dbReference type="InterPro" id="IPR021153">
    <property type="entry name" value="HrcA_C"/>
</dbReference>
<dbReference type="Proteomes" id="UP000179023">
    <property type="component" value="Unassembled WGS sequence"/>
</dbReference>
<evidence type="ECO:0000256" key="3">
    <source>
        <dbReference type="ARBA" id="ARBA00023016"/>
    </source>
</evidence>
<dbReference type="PANTHER" id="PTHR34824">
    <property type="entry name" value="HEAT-INDUCIBLE TRANSCRIPTION REPRESSOR HRCA"/>
    <property type="match status" value="1"/>
</dbReference>
<accession>A0A1G2KN46</accession>
<feature type="domain" description="HTH deoR-type" evidence="6">
    <location>
        <begin position="20"/>
        <end position="61"/>
    </location>
</feature>
<dbReference type="Gene3D" id="1.10.10.10">
    <property type="entry name" value="Winged helix-like DNA-binding domain superfamily/Winged helix DNA-binding domain"/>
    <property type="match status" value="1"/>
</dbReference>
<reference evidence="7 8" key="1">
    <citation type="journal article" date="2016" name="Nat. Commun.">
        <title>Thousands of microbial genomes shed light on interconnected biogeochemical processes in an aquifer system.</title>
        <authorList>
            <person name="Anantharaman K."/>
            <person name="Brown C.T."/>
            <person name="Hug L.A."/>
            <person name="Sharon I."/>
            <person name="Castelle C.J."/>
            <person name="Probst A.J."/>
            <person name="Thomas B.C."/>
            <person name="Singh A."/>
            <person name="Wilkins M.J."/>
            <person name="Karaoz U."/>
            <person name="Brodie E.L."/>
            <person name="Williams K.H."/>
            <person name="Hubbard S.S."/>
            <person name="Banfield J.F."/>
        </authorList>
    </citation>
    <scope>NUCLEOTIDE SEQUENCE [LARGE SCALE GENOMIC DNA]</scope>
</reference>
<organism evidence="7 8">
    <name type="scientific">Candidatus Sungbacteria bacterium RIFCSPHIGHO2_02_FULL_47_11</name>
    <dbReference type="NCBI Taxonomy" id="1802270"/>
    <lineage>
        <taxon>Bacteria</taxon>
        <taxon>Candidatus Sungiibacteriota</taxon>
    </lineage>
</organism>
<dbReference type="InterPro" id="IPR002571">
    <property type="entry name" value="HrcA"/>
</dbReference>
<dbReference type="SUPFAM" id="SSF46785">
    <property type="entry name" value="Winged helix' DNA-binding domain"/>
    <property type="match status" value="1"/>
</dbReference>
<evidence type="ECO:0000259" key="6">
    <source>
        <dbReference type="Pfam" id="PF08220"/>
    </source>
</evidence>
<feature type="domain" description="Heat-inducible transcription repressor HrcA C-terminal" evidence="5">
    <location>
        <begin position="105"/>
        <end position="222"/>
    </location>
</feature>
<dbReference type="Gene3D" id="3.30.450.40">
    <property type="match status" value="1"/>
</dbReference>
<dbReference type="InterPro" id="IPR029016">
    <property type="entry name" value="GAF-like_dom_sf"/>
</dbReference>
<dbReference type="EMBL" id="MHQI01000006">
    <property type="protein sequence ID" value="OHA00813.1"/>
    <property type="molecule type" value="Genomic_DNA"/>
</dbReference>
<dbReference type="Pfam" id="PF08220">
    <property type="entry name" value="HTH_DeoR"/>
    <property type="match status" value="1"/>
</dbReference>
<dbReference type="InterPro" id="IPR036390">
    <property type="entry name" value="WH_DNA-bd_sf"/>
</dbReference>
<evidence type="ECO:0000256" key="1">
    <source>
        <dbReference type="ARBA" id="ARBA00022491"/>
    </source>
</evidence>
<dbReference type="GO" id="GO:0045892">
    <property type="term" value="P:negative regulation of DNA-templated transcription"/>
    <property type="evidence" value="ECO:0007669"/>
    <property type="project" value="TreeGrafter"/>
</dbReference>
<proteinExistence type="predicted"/>